<comment type="similarity">
    <text evidence="1">Belongs to the ROK (NagC/XylR) family.</text>
</comment>
<protein>
    <submittedName>
        <fullName evidence="2">Glucokinase</fullName>
    </submittedName>
</protein>
<dbReference type="AlphaFoldDB" id="A0A1Y0L0F1"/>
<dbReference type="EMBL" id="CP024870">
    <property type="protein sequence ID" value="ATX70897.1"/>
    <property type="molecule type" value="Genomic_DNA"/>
</dbReference>
<dbReference type="SUPFAM" id="SSF53067">
    <property type="entry name" value="Actin-like ATPase domain"/>
    <property type="match status" value="1"/>
</dbReference>
<keyword evidence="2" id="KW-0808">Transferase</keyword>
<dbReference type="KEGG" id="scla:SCLARK_00864"/>
<reference evidence="2 3" key="1">
    <citation type="submission" date="2017-11" db="EMBL/GenBank/DDBJ databases">
        <title>Complete genome sequence of Spiroplasma clarkii CN-5 (DSM 19994).</title>
        <authorList>
            <person name="Tsai Y.-M."/>
            <person name="Chang A."/>
            <person name="Lo W.-S."/>
            <person name="Kuo C.-H."/>
        </authorList>
    </citation>
    <scope>NUCLEOTIDE SEQUENCE [LARGE SCALE GENOMIC DNA]</scope>
    <source>
        <strain evidence="2 3">CN-5</strain>
    </source>
</reference>
<evidence type="ECO:0000313" key="3">
    <source>
        <dbReference type="Proteomes" id="UP000231179"/>
    </source>
</evidence>
<dbReference type="InterPro" id="IPR043129">
    <property type="entry name" value="ATPase_NBD"/>
</dbReference>
<dbReference type="GO" id="GO:0016301">
    <property type="term" value="F:kinase activity"/>
    <property type="evidence" value="ECO:0007669"/>
    <property type="project" value="UniProtKB-KW"/>
</dbReference>
<organism evidence="2 3">
    <name type="scientific">Spiroplasma clarkii</name>
    <dbReference type="NCBI Taxonomy" id="2139"/>
    <lineage>
        <taxon>Bacteria</taxon>
        <taxon>Bacillati</taxon>
        <taxon>Mycoplasmatota</taxon>
        <taxon>Mollicutes</taxon>
        <taxon>Entomoplasmatales</taxon>
        <taxon>Spiroplasmataceae</taxon>
        <taxon>Spiroplasma</taxon>
    </lineage>
</organism>
<dbReference type="PANTHER" id="PTHR18964">
    <property type="entry name" value="ROK (REPRESSOR, ORF, KINASE) FAMILY"/>
    <property type="match status" value="1"/>
</dbReference>
<proteinExistence type="inferred from homology"/>
<evidence type="ECO:0000256" key="1">
    <source>
        <dbReference type="ARBA" id="ARBA00006479"/>
    </source>
</evidence>
<dbReference type="InterPro" id="IPR000600">
    <property type="entry name" value="ROK"/>
</dbReference>
<dbReference type="Gene3D" id="3.30.420.40">
    <property type="match status" value="2"/>
</dbReference>
<gene>
    <name evidence="2" type="primary">glk</name>
    <name evidence="2" type="ORF">SCLAR_v1c05780</name>
</gene>
<dbReference type="PANTHER" id="PTHR18964:SF149">
    <property type="entry name" value="BIFUNCTIONAL UDP-N-ACETYLGLUCOSAMINE 2-EPIMERASE_N-ACETYLMANNOSAMINE KINASE"/>
    <property type="match status" value="1"/>
</dbReference>
<dbReference type="Pfam" id="PF00480">
    <property type="entry name" value="ROK"/>
    <property type="match status" value="1"/>
</dbReference>
<sequence length="283" mass="31872">MNLSIDIGGTKIRFALVKDNQVVKSSEFFNNVKNYKENILKIKTTFDQWAEKVEFIGIACPGPLDIKSGKIYNSPNLEDWNNKNLKEEFGSVFQVWDIRINNDANVAALGQFNVRHDLHSLLYFTISTGIGCGMIIDQKIYNGFTGTACEIANSFPDLDFGTAKSGIEYFASGKNIALKLQSLGVSVKDTKTAFEMYYAKTNQIVNEYFAKIKQKLVVMFATAIYFLNPEIVVVGGSVAMHNQEWFEEIFAEVIKVTQDINYQTKFEFAKDLDESTFIGCANL</sequence>
<accession>A0A1Y0L0F1</accession>
<keyword evidence="2" id="KW-0418">Kinase</keyword>
<name>A0A1Y0L0F1_9MOLU</name>
<keyword evidence="3" id="KW-1185">Reference proteome</keyword>
<dbReference type="CDD" id="cd23763">
    <property type="entry name" value="ASKHA_ATPase_ROK"/>
    <property type="match status" value="1"/>
</dbReference>
<dbReference type="RefSeq" id="WP_157795131.1">
    <property type="nucleotide sequence ID" value="NZ_CP024870.1"/>
</dbReference>
<evidence type="ECO:0000313" key="2">
    <source>
        <dbReference type="EMBL" id="ATX70897.1"/>
    </source>
</evidence>
<dbReference type="Proteomes" id="UP000231179">
    <property type="component" value="Chromosome"/>
</dbReference>